<evidence type="ECO:0000313" key="3">
    <source>
        <dbReference type="Proteomes" id="UP001305702"/>
    </source>
</evidence>
<dbReference type="Pfam" id="PF05675">
    <property type="entry name" value="DUF817"/>
    <property type="match status" value="1"/>
</dbReference>
<protein>
    <submittedName>
        <fullName evidence="2">DUF817 domain-containing protein</fullName>
    </submittedName>
</protein>
<sequence length="254" mass="29243">MQLLHFGYQQAVSCLFAVCVFGTLALSKLLTLPAGHRYDFILVVLLLVQVMMVASGLETKDELKVICVFHLIGLALELYKTHMGSWTYPEASWSKVFGVPLYSGFMYASVASYLCQAWRRFNLSMTGWPARGSAAVLGTLIYLNFFTHHFLPDFRWVLMVLVFVVFWKTWVSFTVRDRTYRMPLSLSFLLIGFFIWVAENIATFFGAWQYPDQEQSWHLVGIQKIGSWYLLVIISIILVAQLKRVKEAREPSRP</sequence>
<evidence type="ECO:0000256" key="1">
    <source>
        <dbReference type="SAM" id="Phobius"/>
    </source>
</evidence>
<feature type="transmembrane region" description="Helical" evidence="1">
    <location>
        <begin position="228"/>
        <end position="245"/>
    </location>
</feature>
<feature type="transmembrane region" description="Helical" evidence="1">
    <location>
        <begin position="38"/>
        <end position="57"/>
    </location>
</feature>
<accession>A0AA96LHZ2</accession>
<dbReference type="KEGG" id="paun:MJA45_19030"/>
<dbReference type="InterPro" id="IPR008535">
    <property type="entry name" value="DUF817"/>
</dbReference>
<evidence type="ECO:0000313" key="2">
    <source>
        <dbReference type="EMBL" id="WNQ14287.1"/>
    </source>
</evidence>
<feature type="transmembrane region" description="Helical" evidence="1">
    <location>
        <begin position="6"/>
        <end position="26"/>
    </location>
</feature>
<keyword evidence="1" id="KW-0472">Membrane</keyword>
<keyword evidence="3" id="KW-1185">Reference proteome</keyword>
<keyword evidence="1" id="KW-0812">Transmembrane</keyword>
<keyword evidence="1" id="KW-1133">Transmembrane helix</keyword>
<dbReference type="RefSeq" id="WP_315608060.1">
    <property type="nucleotide sequence ID" value="NZ_CP130318.1"/>
</dbReference>
<dbReference type="Proteomes" id="UP001305702">
    <property type="component" value="Chromosome"/>
</dbReference>
<dbReference type="EMBL" id="CP130318">
    <property type="protein sequence ID" value="WNQ14287.1"/>
    <property type="molecule type" value="Genomic_DNA"/>
</dbReference>
<feature type="transmembrane region" description="Helical" evidence="1">
    <location>
        <begin position="187"/>
        <end position="208"/>
    </location>
</feature>
<gene>
    <name evidence="2" type="ORF">MJA45_19030</name>
</gene>
<dbReference type="AlphaFoldDB" id="A0AA96LHZ2"/>
<name>A0AA96LHZ2_9BACL</name>
<feature type="transmembrane region" description="Helical" evidence="1">
    <location>
        <begin position="156"/>
        <end position="175"/>
    </location>
</feature>
<dbReference type="PIRSF" id="PIRSF009141">
    <property type="entry name" value="UCP009141"/>
    <property type="match status" value="1"/>
</dbReference>
<feature type="transmembrane region" description="Helical" evidence="1">
    <location>
        <begin position="128"/>
        <end position="150"/>
    </location>
</feature>
<feature type="transmembrane region" description="Helical" evidence="1">
    <location>
        <begin position="63"/>
        <end position="79"/>
    </location>
</feature>
<reference evidence="2 3" key="1">
    <citation type="submission" date="2022-02" db="EMBL/GenBank/DDBJ databases">
        <title>Paenibacillus sp. MBLB1776 Whole Genome Shotgun Sequencing.</title>
        <authorList>
            <person name="Hwang C.Y."/>
            <person name="Cho E.-S."/>
            <person name="Seo M.-J."/>
        </authorList>
    </citation>
    <scope>NUCLEOTIDE SEQUENCE [LARGE SCALE GENOMIC DNA]</scope>
    <source>
        <strain evidence="2 3">MBLB1776</strain>
    </source>
</reference>
<organism evidence="2 3">
    <name type="scientific">Paenibacillus aurantius</name>
    <dbReference type="NCBI Taxonomy" id="2918900"/>
    <lineage>
        <taxon>Bacteria</taxon>
        <taxon>Bacillati</taxon>
        <taxon>Bacillota</taxon>
        <taxon>Bacilli</taxon>
        <taxon>Bacillales</taxon>
        <taxon>Paenibacillaceae</taxon>
        <taxon>Paenibacillus</taxon>
    </lineage>
</organism>
<proteinExistence type="predicted"/>